<keyword evidence="1" id="KW-1133">Transmembrane helix</keyword>
<keyword evidence="1" id="KW-0812">Transmembrane</keyword>
<feature type="transmembrane region" description="Helical" evidence="1">
    <location>
        <begin position="76"/>
        <end position="97"/>
    </location>
</feature>
<sequence>MISRHVLEFSLVSVKTLVPVYLLAAVFAVALVVPARKSRGMRIRLLAFAAVGAALGVFLGWFLGDVLDIVGIPPTWVDRVWVAVVTAGIGLVVAACIDAPVRRRVLAGTGVVVIVLAGALAVNRDAGLFPEVGDALGVPFVQPIVLPSLTAAERADTTPPPRWNPPSDLPRAGRYGSIAIPGHRSGFPARAGIVYLPPAALVSDAPALPVVVLLSGQGPGAAPANLVDAGRVASSLDALAARNDGLAPIVVIPDQLSLPANNPMCVDGPLGNSATYLTVDVPTWIRSHLHVATDPRDWAIGGFSQGGTCAIQLGSAHPTLYGSFIDVSGEKGPSLDSLQDTIDRGFSGSRAAYDQAQPLAILAAHGRYADSAAFFAVGASDSRYGPVLPVLSSAAREEGIDVTTVVIPHSGHDYATASKALALGLAWFEQRTRAIGAGR</sequence>
<protein>
    <submittedName>
        <fullName evidence="2">Alpha/beta hydrolase-fold protein</fullName>
    </submittedName>
</protein>
<feature type="transmembrane region" description="Helical" evidence="1">
    <location>
        <begin position="45"/>
        <end position="64"/>
    </location>
</feature>
<organism evidence="2 3">
    <name type="scientific">Frondihabitans cladoniiphilus</name>
    <dbReference type="NCBI Taxonomy" id="715785"/>
    <lineage>
        <taxon>Bacteria</taxon>
        <taxon>Bacillati</taxon>
        <taxon>Actinomycetota</taxon>
        <taxon>Actinomycetes</taxon>
        <taxon>Micrococcales</taxon>
        <taxon>Microbacteriaceae</taxon>
        <taxon>Frondihabitans</taxon>
    </lineage>
</organism>
<proteinExistence type="predicted"/>
<name>A0ABP8VNN9_9MICO</name>
<dbReference type="PANTHER" id="PTHR48098:SF1">
    <property type="entry name" value="DIACYLGLYCEROL ACYLTRANSFERASE_MYCOLYLTRANSFERASE AG85A"/>
    <property type="match status" value="1"/>
</dbReference>
<evidence type="ECO:0000313" key="2">
    <source>
        <dbReference type="EMBL" id="GAA4668448.1"/>
    </source>
</evidence>
<keyword evidence="2" id="KW-0378">Hydrolase</keyword>
<dbReference type="Proteomes" id="UP001501295">
    <property type="component" value="Unassembled WGS sequence"/>
</dbReference>
<dbReference type="EMBL" id="BAABLM010000001">
    <property type="protein sequence ID" value="GAA4668448.1"/>
    <property type="molecule type" value="Genomic_DNA"/>
</dbReference>
<dbReference type="InterPro" id="IPR050583">
    <property type="entry name" value="Mycobacterial_A85_antigen"/>
</dbReference>
<keyword evidence="1" id="KW-0472">Membrane</keyword>
<dbReference type="InterPro" id="IPR000801">
    <property type="entry name" value="Esterase-like"/>
</dbReference>
<reference evidence="3" key="1">
    <citation type="journal article" date="2019" name="Int. J. Syst. Evol. Microbiol.">
        <title>The Global Catalogue of Microorganisms (GCM) 10K type strain sequencing project: providing services to taxonomists for standard genome sequencing and annotation.</title>
        <authorList>
            <consortium name="The Broad Institute Genomics Platform"/>
            <consortium name="The Broad Institute Genome Sequencing Center for Infectious Disease"/>
            <person name="Wu L."/>
            <person name="Ma J."/>
        </authorList>
    </citation>
    <scope>NUCLEOTIDE SEQUENCE [LARGE SCALE GENOMIC DNA]</scope>
    <source>
        <strain evidence="3">JCM 18956</strain>
    </source>
</reference>
<dbReference type="PANTHER" id="PTHR48098">
    <property type="entry name" value="ENTEROCHELIN ESTERASE-RELATED"/>
    <property type="match status" value="1"/>
</dbReference>
<evidence type="ECO:0000313" key="3">
    <source>
        <dbReference type="Proteomes" id="UP001501295"/>
    </source>
</evidence>
<feature type="transmembrane region" description="Helical" evidence="1">
    <location>
        <begin position="12"/>
        <end position="33"/>
    </location>
</feature>
<feature type="transmembrane region" description="Helical" evidence="1">
    <location>
        <begin position="104"/>
        <end position="122"/>
    </location>
</feature>
<dbReference type="RefSeq" id="WP_345373645.1">
    <property type="nucleotide sequence ID" value="NZ_BAABLM010000001.1"/>
</dbReference>
<accession>A0ABP8VNN9</accession>
<keyword evidence="3" id="KW-1185">Reference proteome</keyword>
<gene>
    <name evidence="2" type="ORF">GCM10025780_08950</name>
</gene>
<dbReference type="Gene3D" id="3.40.50.1820">
    <property type="entry name" value="alpha/beta hydrolase"/>
    <property type="match status" value="1"/>
</dbReference>
<comment type="caution">
    <text evidence="2">The sequence shown here is derived from an EMBL/GenBank/DDBJ whole genome shotgun (WGS) entry which is preliminary data.</text>
</comment>
<dbReference type="InterPro" id="IPR029058">
    <property type="entry name" value="AB_hydrolase_fold"/>
</dbReference>
<dbReference type="SUPFAM" id="SSF53474">
    <property type="entry name" value="alpha/beta-Hydrolases"/>
    <property type="match status" value="1"/>
</dbReference>
<dbReference type="Pfam" id="PF00756">
    <property type="entry name" value="Esterase"/>
    <property type="match status" value="1"/>
</dbReference>
<dbReference type="GO" id="GO:0016787">
    <property type="term" value="F:hydrolase activity"/>
    <property type="evidence" value="ECO:0007669"/>
    <property type="project" value="UniProtKB-KW"/>
</dbReference>
<evidence type="ECO:0000256" key="1">
    <source>
        <dbReference type="SAM" id="Phobius"/>
    </source>
</evidence>